<evidence type="ECO:0000313" key="9">
    <source>
        <dbReference type="Proteomes" id="UP000625711"/>
    </source>
</evidence>
<dbReference type="Pfam" id="PF01583">
    <property type="entry name" value="APS_kinase"/>
    <property type="match status" value="1"/>
</dbReference>
<dbReference type="InterPro" id="IPR014729">
    <property type="entry name" value="Rossmann-like_a/b/a_fold"/>
</dbReference>
<accession>A0A834IEM0</accession>
<dbReference type="SUPFAM" id="SSF52374">
    <property type="entry name" value="Nucleotidylyl transferase"/>
    <property type="match status" value="1"/>
</dbReference>
<evidence type="ECO:0008006" key="10">
    <source>
        <dbReference type="Google" id="ProtNLM"/>
    </source>
</evidence>
<name>A0A834IEM0_RHYFE</name>
<dbReference type="InterPro" id="IPR027417">
    <property type="entry name" value="P-loop_NTPase"/>
</dbReference>
<evidence type="ECO:0000259" key="6">
    <source>
        <dbReference type="Pfam" id="PF01747"/>
    </source>
</evidence>
<protein>
    <recommendedName>
        <fullName evidence="10">Sulfate adenylate transferase</fullName>
    </recommendedName>
</protein>
<dbReference type="InterPro" id="IPR059117">
    <property type="entry name" value="APS_kinase_dom"/>
</dbReference>
<evidence type="ECO:0000256" key="3">
    <source>
        <dbReference type="ARBA" id="ARBA00022741"/>
    </source>
</evidence>
<dbReference type="PANTHER" id="PTHR11055:SF1">
    <property type="entry name" value="PAPS SYNTHETASE, ISOFORM D"/>
    <property type="match status" value="1"/>
</dbReference>
<dbReference type="GO" id="GO:0004781">
    <property type="term" value="F:sulfate adenylyltransferase (ATP) activity"/>
    <property type="evidence" value="ECO:0007669"/>
    <property type="project" value="InterPro"/>
</dbReference>
<reference evidence="8" key="1">
    <citation type="submission" date="2020-08" db="EMBL/GenBank/DDBJ databases">
        <title>Genome sequencing and assembly of the red palm weevil Rhynchophorus ferrugineus.</title>
        <authorList>
            <person name="Dias G.B."/>
            <person name="Bergman C.M."/>
            <person name="Manee M."/>
        </authorList>
    </citation>
    <scope>NUCLEOTIDE SEQUENCE</scope>
    <source>
        <strain evidence="8">AA-2017</strain>
        <tissue evidence="8">Whole larva</tissue>
    </source>
</reference>
<proteinExistence type="predicted"/>
<evidence type="ECO:0000256" key="4">
    <source>
        <dbReference type="ARBA" id="ARBA00022840"/>
    </source>
</evidence>
<dbReference type="SUPFAM" id="SSF52540">
    <property type="entry name" value="P-loop containing nucleoside triphosphate hydrolases"/>
    <property type="match status" value="1"/>
</dbReference>
<feature type="domain" description="APS kinase" evidence="5">
    <location>
        <begin position="1"/>
        <end position="89"/>
    </location>
</feature>
<evidence type="ECO:0000256" key="1">
    <source>
        <dbReference type="ARBA" id="ARBA00004678"/>
    </source>
</evidence>
<dbReference type="Gene3D" id="3.40.50.620">
    <property type="entry name" value="HUPs"/>
    <property type="match status" value="1"/>
</dbReference>
<dbReference type="OrthoDB" id="506431at2759"/>
<keyword evidence="3" id="KW-0547">Nucleotide-binding</keyword>
<comment type="caution">
    <text evidence="8">The sequence shown here is derived from an EMBL/GenBank/DDBJ whole genome shotgun (WGS) entry which is preliminary data.</text>
</comment>
<keyword evidence="4" id="KW-0067">ATP-binding</keyword>
<dbReference type="FunFam" id="3.10.400.10:FF:000002">
    <property type="entry name" value="ATP sulfurylase 2"/>
    <property type="match status" value="1"/>
</dbReference>
<dbReference type="EMBL" id="JAACXV010001491">
    <property type="protein sequence ID" value="KAF7277506.1"/>
    <property type="molecule type" value="Genomic_DNA"/>
</dbReference>
<dbReference type="Gene3D" id="3.10.400.10">
    <property type="entry name" value="Sulfate adenylyltransferase"/>
    <property type="match status" value="1"/>
</dbReference>
<evidence type="ECO:0000256" key="2">
    <source>
        <dbReference type="ARBA" id="ARBA00022679"/>
    </source>
</evidence>
<dbReference type="PANTHER" id="PTHR11055">
    <property type="entry name" value="BIFUNCTIONAL 3'-PHOSPHOADENOSINE 5'-PHOSPHOSULFATE SYNTHASE"/>
    <property type="match status" value="1"/>
</dbReference>
<keyword evidence="9" id="KW-1185">Reference proteome</keyword>
<gene>
    <name evidence="8" type="ORF">GWI33_007019</name>
</gene>
<dbReference type="InterPro" id="IPR015947">
    <property type="entry name" value="PUA-like_sf"/>
</dbReference>
<feature type="non-terminal residue" evidence="8">
    <location>
        <position position="1"/>
    </location>
</feature>
<organism evidence="8 9">
    <name type="scientific">Rhynchophorus ferrugineus</name>
    <name type="common">Red palm weevil</name>
    <name type="synonym">Curculio ferrugineus</name>
    <dbReference type="NCBI Taxonomy" id="354439"/>
    <lineage>
        <taxon>Eukaryota</taxon>
        <taxon>Metazoa</taxon>
        <taxon>Ecdysozoa</taxon>
        <taxon>Arthropoda</taxon>
        <taxon>Hexapoda</taxon>
        <taxon>Insecta</taxon>
        <taxon>Pterygota</taxon>
        <taxon>Neoptera</taxon>
        <taxon>Endopterygota</taxon>
        <taxon>Coleoptera</taxon>
        <taxon>Polyphaga</taxon>
        <taxon>Cucujiformia</taxon>
        <taxon>Curculionidae</taxon>
        <taxon>Dryophthorinae</taxon>
        <taxon>Rhynchophorus</taxon>
    </lineage>
</organism>
<dbReference type="AlphaFoldDB" id="A0A834IEM0"/>
<feature type="domain" description="ATP-sulfurylase PUA-like" evidence="7">
    <location>
        <begin position="130"/>
        <end position="284"/>
    </location>
</feature>
<dbReference type="Pfam" id="PF14306">
    <property type="entry name" value="PUA_2"/>
    <property type="match status" value="1"/>
</dbReference>
<evidence type="ECO:0000259" key="5">
    <source>
        <dbReference type="Pfam" id="PF01583"/>
    </source>
</evidence>
<keyword evidence="2" id="KW-0808">Transferase</keyword>
<dbReference type="Proteomes" id="UP000625711">
    <property type="component" value="Unassembled WGS sequence"/>
</dbReference>
<feature type="domain" description="Sulphate adenylyltransferase catalytic" evidence="6">
    <location>
        <begin position="292"/>
        <end position="333"/>
    </location>
</feature>
<dbReference type="Pfam" id="PF01747">
    <property type="entry name" value="ATP-sulfurylase"/>
    <property type="match status" value="1"/>
</dbReference>
<evidence type="ECO:0000313" key="8">
    <source>
        <dbReference type="EMBL" id="KAF7277506.1"/>
    </source>
</evidence>
<dbReference type="GO" id="GO:0005524">
    <property type="term" value="F:ATP binding"/>
    <property type="evidence" value="ECO:0007669"/>
    <property type="project" value="UniProtKB-KW"/>
</dbReference>
<dbReference type="GO" id="GO:0050428">
    <property type="term" value="P:3'-phosphoadenosine 5'-phosphosulfate biosynthetic process"/>
    <property type="evidence" value="ECO:0007669"/>
    <property type="project" value="TreeGrafter"/>
</dbReference>
<dbReference type="InterPro" id="IPR025980">
    <property type="entry name" value="ATP-Sase_PUA-like_dom"/>
</dbReference>
<dbReference type="InterPro" id="IPR024951">
    <property type="entry name" value="Sulfurylase_cat_dom"/>
</dbReference>
<dbReference type="CDD" id="cd02027">
    <property type="entry name" value="APSK"/>
    <property type="match status" value="1"/>
</dbReference>
<dbReference type="GO" id="GO:0000103">
    <property type="term" value="P:sulfate assimilation"/>
    <property type="evidence" value="ECO:0007669"/>
    <property type="project" value="InterPro"/>
</dbReference>
<evidence type="ECO:0000259" key="7">
    <source>
        <dbReference type="Pfam" id="PF14306"/>
    </source>
</evidence>
<sequence length="335" mass="38397">EVSKLFADAGHICLCSFVSPFKQDRERARKAHAESNLPFFEVFVDTPIEICEERDIKGLYKKARQGLIKGFTGVDQEYQKPEAPELVVKTAKTSVGESVQLVVDMLVENGIIPRGVARNTLKPKTDSVDMVKELFVPESSVKDIINEAHNMPRIDMTKVDLQWLQVLSEGWATPLKGFMREDEYLQVLHFNTLLVDNERVNQSIPIVLPISTEQKEKIGNKSDVALFYNDDLYAVIRNPDIYYHKKEERVARQFGTTHKNHPHIKMIYESGDWLIGGDLDVIKRVRWSDGLDKYRLTPKELRSKFNTMGADVVFAFQLRNPIHNGHALLMTDTKR</sequence>
<dbReference type="GO" id="GO:0004020">
    <property type="term" value="F:adenylylsulfate kinase activity"/>
    <property type="evidence" value="ECO:0007669"/>
    <property type="project" value="UniProtKB-EC"/>
</dbReference>
<comment type="pathway">
    <text evidence="1">Sulfur metabolism.</text>
</comment>
<dbReference type="SUPFAM" id="SSF88697">
    <property type="entry name" value="PUA domain-like"/>
    <property type="match status" value="1"/>
</dbReference>
<dbReference type="Gene3D" id="3.40.50.300">
    <property type="entry name" value="P-loop containing nucleotide triphosphate hydrolases"/>
    <property type="match status" value="1"/>
</dbReference>